<evidence type="ECO:0000313" key="3">
    <source>
        <dbReference type="Proteomes" id="UP000318833"/>
    </source>
</evidence>
<reference evidence="2 3" key="1">
    <citation type="submission" date="2019-07" db="EMBL/GenBank/DDBJ databases">
        <title>The draft genome sequence of Aquimarina algiphila M91.</title>
        <authorList>
            <person name="Meng X."/>
        </authorList>
    </citation>
    <scope>NUCLEOTIDE SEQUENCE [LARGE SCALE GENOMIC DNA]</scope>
    <source>
        <strain evidence="2 3">M91</strain>
    </source>
</reference>
<proteinExistence type="predicted"/>
<dbReference type="Proteomes" id="UP000318833">
    <property type="component" value="Unassembled WGS sequence"/>
</dbReference>
<dbReference type="AlphaFoldDB" id="A0A554VNK1"/>
<accession>A0A554VNK1</accession>
<gene>
    <name evidence="2" type="ORF">FOF46_06545</name>
</gene>
<organism evidence="2 3">
    <name type="scientific">Aquimarina algiphila</name>
    <dbReference type="NCBI Taxonomy" id="2047982"/>
    <lineage>
        <taxon>Bacteria</taxon>
        <taxon>Pseudomonadati</taxon>
        <taxon>Bacteroidota</taxon>
        <taxon>Flavobacteriia</taxon>
        <taxon>Flavobacteriales</taxon>
        <taxon>Flavobacteriaceae</taxon>
        <taxon>Aquimarina</taxon>
    </lineage>
</organism>
<keyword evidence="1" id="KW-1133">Transmembrane helix</keyword>
<name>A0A554VNK1_9FLAO</name>
<comment type="caution">
    <text evidence="2">The sequence shown here is derived from an EMBL/GenBank/DDBJ whole genome shotgun (WGS) entry which is preliminary data.</text>
</comment>
<feature type="transmembrane region" description="Helical" evidence="1">
    <location>
        <begin position="53"/>
        <end position="75"/>
    </location>
</feature>
<evidence type="ECO:0000313" key="2">
    <source>
        <dbReference type="EMBL" id="TSE09958.1"/>
    </source>
</evidence>
<keyword evidence="1" id="KW-0812">Transmembrane</keyword>
<dbReference type="EMBL" id="VLNR01000010">
    <property type="protein sequence ID" value="TSE09958.1"/>
    <property type="molecule type" value="Genomic_DNA"/>
</dbReference>
<keyword evidence="3" id="KW-1185">Reference proteome</keyword>
<sequence length="84" mass="10018">MFKEIISSKKYWKTVVFIGVGFIIVFSVIEHLMQYGGLSLDIFIEERISQGRWMRYFLSRVAGGLMYGMIMGYYFELRKRKSNR</sequence>
<evidence type="ECO:0000256" key="1">
    <source>
        <dbReference type="SAM" id="Phobius"/>
    </source>
</evidence>
<feature type="transmembrane region" description="Helical" evidence="1">
    <location>
        <begin position="12"/>
        <end position="33"/>
    </location>
</feature>
<evidence type="ECO:0008006" key="4">
    <source>
        <dbReference type="Google" id="ProtNLM"/>
    </source>
</evidence>
<dbReference type="RefSeq" id="WP_143915896.1">
    <property type="nucleotide sequence ID" value="NZ_CANLFO010000011.1"/>
</dbReference>
<dbReference type="OrthoDB" id="1163435at2"/>
<keyword evidence="1" id="KW-0472">Membrane</keyword>
<protein>
    <recommendedName>
        <fullName evidence="4">Histidine kinase</fullName>
    </recommendedName>
</protein>